<evidence type="ECO:0000313" key="2">
    <source>
        <dbReference type="EMBL" id="OJZ85417.1"/>
    </source>
</evidence>
<feature type="compositionally biased region" description="Polar residues" evidence="1">
    <location>
        <begin position="68"/>
        <end position="82"/>
    </location>
</feature>
<feature type="region of interest" description="Disordered" evidence="1">
    <location>
        <begin position="63"/>
        <end position="82"/>
    </location>
</feature>
<reference evidence="3" key="1">
    <citation type="journal article" date="2017" name="Genome Biol.">
        <title>Comparative genomics reveals high biological diversity and specific adaptations in the industrially and medically important fungal genus Aspergillus.</title>
        <authorList>
            <person name="de Vries R.P."/>
            <person name="Riley R."/>
            <person name="Wiebenga A."/>
            <person name="Aguilar-Osorio G."/>
            <person name="Amillis S."/>
            <person name="Uchima C.A."/>
            <person name="Anderluh G."/>
            <person name="Asadollahi M."/>
            <person name="Askin M."/>
            <person name="Barry K."/>
            <person name="Battaglia E."/>
            <person name="Bayram O."/>
            <person name="Benocci T."/>
            <person name="Braus-Stromeyer S.A."/>
            <person name="Caldana C."/>
            <person name="Canovas D."/>
            <person name="Cerqueira G.C."/>
            <person name="Chen F."/>
            <person name="Chen W."/>
            <person name="Choi C."/>
            <person name="Clum A."/>
            <person name="Dos Santos R.A."/>
            <person name="Damasio A.R."/>
            <person name="Diallinas G."/>
            <person name="Emri T."/>
            <person name="Fekete E."/>
            <person name="Flipphi M."/>
            <person name="Freyberg S."/>
            <person name="Gallo A."/>
            <person name="Gournas C."/>
            <person name="Habgood R."/>
            <person name="Hainaut M."/>
            <person name="Harispe M.L."/>
            <person name="Henrissat B."/>
            <person name="Hilden K.S."/>
            <person name="Hope R."/>
            <person name="Hossain A."/>
            <person name="Karabika E."/>
            <person name="Karaffa L."/>
            <person name="Karanyi Z."/>
            <person name="Krasevec N."/>
            <person name="Kuo A."/>
            <person name="Kusch H."/>
            <person name="LaButti K."/>
            <person name="Lagendijk E.L."/>
            <person name="Lapidus A."/>
            <person name="Levasseur A."/>
            <person name="Lindquist E."/>
            <person name="Lipzen A."/>
            <person name="Logrieco A.F."/>
            <person name="MacCabe A."/>
            <person name="Maekelae M.R."/>
            <person name="Malavazi I."/>
            <person name="Melin P."/>
            <person name="Meyer V."/>
            <person name="Mielnichuk N."/>
            <person name="Miskei M."/>
            <person name="Molnar A.P."/>
            <person name="Mule G."/>
            <person name="Ngan C.Y."/>
            <person name="Orejas M."/>
            <person name="Orosz E."/>
            <person name="Ouedraogo J.P."/>
            <person name="Overkamp K.M."/>
            <person name="Park H.-S."/>
            <person name="Perrone G."/>
            <person name="Piumi F."/>
            <person name="Punt P.J."/>
            <person name="Ram A.F."/>
            <person name="Ramon A."/>
            <person name="Rauscher S."/>
            <person name="Record E."/>
            <person name="Riano-Pachon D.M."/>
            <person name="Robert V."/>
            <person name="Roehrig J."/>
            <person name="Ruller R."/>
            <person name="Salamov A."/>
            <person name="Salih N.S."/>
            <person name="Samson R.A."/>
            <person name="Sandor E."/>
            <person name="Sanguinetti M."/>
            <person name="Schuetze T."/>
            <person name="Sepcic K."/>
            <person name="Shelest E."/>
            <person name="Sherlock G."/>
            <person name="Sophianopoulou V."/>
            <person name="Squina F.M."/>
            <person name="Sun H."/>
            <person name="Susca A."/>
            <person name="Todd R.B."/>
            <person name="Tsang A."/>
            <person name="Unkles S.E."/>
            <person name="van de Wiele N."/>
            <person name="van Rossen-Uffink D."/>
            <person name="Oliveira J.V."/>
            <person name="Vesth T.C."/>
            <person name="Visser J."/>
            <person name="Yu J.-H."/>
            <person name="Zhou M."/>
            <person name="Andersen M.R."/>
            <person name="Archer D.B."/>
            <person name="Baker S.E."/>
            <person name="Benoit I."/>
            <person name="Brakhage A.A."/>
            <person name="Braus G.H."/>
            <person name="Fischer R."/>
            <person name="Frisvad J.C."/>
            <person name="Goldman G.H."/>
            <person name="Houbraken J."/>
            <person name="Oakley B."/>
            <person name="Pocsi I."/>
            <person name="Scazzocchio C."/>
            <person name="Seiboth B."/>
            <person name="vanKuyk P.A."/>
            <person name="Wortman J."/>
            <person name="Dyer P.S."/>
            <person name="Grigoriev I.V."/>
        </authorList>
    </citation>
    <scope>NUCLEOTIDE SEQUENCE [LARGE SCALE GENOMIC DNA]</scope>
    <source>
        <strain evidence="3">CBS 106.47</strain>
    </source>
</reference>
<dbReference type="VEuPathDB" id="FungiDB:ASPFODRAFT_665978"/>
<sequence length="290" mass="32056">MSVTCMYRRLGQQIHSSDAPPELGHRCEICFPREQFRSPIRRDTNVSRESQISLAVERVKSHGRWEGKSNQPSRAQCSNHRTTTDTSAINLLDSVSSRSCETMITPIFPVLHGCLLALVLSSPSAGLESPLSFFFLFFFFLTPSSSNPPPPSHFPSIHCNPHPLSARREESHHGAYPSVRDYRIIAPTAGQNILESTSPSRRNGGGPTLSIQFTRCQTEPLGKCPSSSGLHHLASLLSTKFLPLVPTNLNSFPASVGISERTQTWYYPGLVQLSCLHSCSLGRTDRSRQV</sequence>
<evidence type="ECO:0000313" key="3">
    <source>
        <dbReference type="Proteomes" id="UP000184063"/>
    </source>
</evidence>
<gene>
    <name evidence="2" type="ORF">ASPFODRAFT_665978</name>
</gene>
<dbReference type="Proteomes" id="UP000184063">
    <property type="component" value="Unassembled WGS sequence"/>
</dbReference>
<dbReference type="EMBL" id="KV878243">
    <property type="protein sequence ID" value="OJZ85417.1"/>
    <property type="molecule type" value="Genomic_DNA"/>
</dbReference>
<organism evidence="2 3">
    <name type="scientific">Aspergillus luchuensis (strain CBS 106.47)</name>
    <dbReference type="NCBI Taxonomy" id="1137211"/>
    <lineage>
        <taxon>Eukaryota</taxon>
        <taxon>Fungi</taxon>
        <taxon>Dikarya</taxon>
        <taxon>Ascomycota</taxon>
        <taxon>Pezizomycotina</taxon>
        <taxon>Eurotiomycetes</taxon>
        <taxon>Eurotiomycetidae</taxon>
        <taxon>Eurotiales</taxon>
        <taxon>Aspergillaceae</taxon>
        <taxon>Aspergillus</taxon>
        <taxon>Aspergillus subgen. Circumdati</taxon>
    </lineage>
</organism>
<proteinExistence type="predicted"/>
<name>A0A1M3TF90_ASPLC</name>
<dbReference type="AlphaFoldDB" id="A0A1M3TF90"/>
<accession>A0A1M3TF90</accession>
<evidence type="ECO:0000256" key="1">
    <source>
        <dbReference type="SAM" id="MobiDB-lite"/>
    </source>
</evidence>
<protein>
    <submittedName>
        <fullName evidence="2">Uncharacterized protein</fullName>
    </submittedName>
</protein>